<proteinExistence type="predicted"/>
<dbReference type="OrthoDB" id="7626403at2"/>
<organism evidence="2 3">
    <name type="scientific">Jatrophihabitans endophyticus</name>
    <dbReference type="NCBI Taxonomy" id="1206085"/>
    <lineage>
        <taxon>Bacteria</taxon>
        <taxon>Bacillati</taxon>
        <taxon>Actinomycetota</taxon>
        <taxon>Actinomycetes</taxon>
        <taxon>Jatrophihabitantales</taxon>
        <taxon>Jatrophihabitantaceae</taxon>
        <taxon>Jatrophihabitans</taxon>
    </lineage>
</organism>
<dbReference type="InterPro" id="IPR013024">
    <property type="entry name" value="GGCT-like"/>
</dbReference>
<evidence type="ECO:0000313" key="2">
    <source>
        <dbReference type="EMBL" id="SHG21642.1"/>
    </source>
</evidence>
<evidence type="ECO:0000256" key="1">
    <source>
        <dbReference type="SAM" id="MobiDB-lite"/>
    </source>
</evidence>
<dbReference type="EMBL" id="FQVU01000002">
    <property type="protein sequence ID" value="SHG21642.1"/>
    <property type="molecule type" value="Genomic_DNA"/>
</dbReference>
<sequence length="227" mass="23991">MTEARRRSRDFPAHPYPGRRPDFSFVQDGEVVHRLEPASGGWSVAGRPLDDWLGDRGAAPLAAREPVLAYGSNCCPSKIDWLRDELGLRGPVVVVRARVRGLAAVWAAGFRVVDDQRPATLAAVPEADETHAVWFATADQLAVLDVCEGRGARYELARLRSGSIVLADGTELHGALAYVAARPGGRAPLLVDGAMVRCADVAQAVAVGLTGLPAAADGLDVEIVPAS</sequence>
<evidence type="ECO:0000313" key="3">
    <source>
        <dbReference type="Proteomes" id="UP000186132"/>
    </source>
</evidence>
<dbReference type="CDD" id="cd06661">
    <property type="entry name" value="GGCT_like"/>
    <property type="match status" value="1"/>
</dbReference>
<protein>
    <recommendedName>
        <fullName evidence="4">Gamma-glutamyl cyclotransferase, AIG2-like</fullName>
    </recommendedName>
</protein>
<name>A0A1M5I0H4_9ACTN</name>
<reference evidence="3" key="1">
    <citation type="submission" date="2016-11" db="EMBL/GenBank/DDBJ databases">
        <authorList>
            <person name="Varghese N."/>
            <person name="Submissions S."/>
        </authorList>
    </citation>
    <scope>NUCLEOTIDE SEQUENCE [LARGE SCALE GENOMIC DNA]</scope>
    <source>
        <strain evidence="3">DSM 45627</strain>
    </source>
</reference>
<evidence type="ECO:0008006" key="4">
    <source>
        <dbReference type="Google" id="ProtNLM"/>
    </source>
</evidence>
<accession>A0A1M5I0H4</accession>
<gene>
    <name evidence="2" type="ORF">SAMN05443575_1705</name>
</gene>
<dbReference type="Proteomes" id="UP000186132">
    <property type="component" value="Unassembled WGS sequence"/>
</dbReference>
<feature type="region of interest" description="Disordered" evidence="1">
    <location>
        <begin position="1"/>
        <end position="20"/>
    </location>
</feature>
<keyword evidence="3" id="KW-1185">Reference proteome</keyword>
<dbReference type="RefSeq" id="WP_073388556.1">
    <property type="nucleotide sequence ID" value="NZ_FQVU01000002.1"/>
</dbReference>
<dbReference type="AlphaFoldDB" id="A0A1M5I0H4"/>
<dbReference type="STRING" id="1206085.SAMN05443575_1705"/>